<sequence length="617" mass="67638">MTLRPYQADAAQAALDWMKRSTAPFIIDAATGAGKSHIIAEIAAVIHRMTGKRVLCLAPSAELVTQNRDKFLATGSRASMFSASAGAKELRHPVVFGSPLTVKNRVSRFKDHYALVILDEAHGITPTVREIIEAMRDGNPNLRVCGLTATPYRLGSGWIFREHESGRINGEDNARDPYFAKCVYKIDARSLIEMGFLTPPVIGQINASGYDTSGLALNSRGQFDADAVDRAYHGHGRKTAAIVGDVVAQAQDRRGVMFFAATVKHAHEIMASLPPEMSEIVTGETPKGQRDDILRRFKAQQIKYLVNVSVLTTGFDASHVDLIAILRKTESVGLLQQIIGRGLRLHQGKTDCLVLDYTTNLDDHCPDGDLFAPVVKAGKAAAGGGGLTCVCPSCQYENSFSANVQYLGYQKDEAGYVLDLDGRQIMSDFGPISGHHGRRCMGLVQAGKRGEYERCGYRWTFKECPHCAADNDIAARYCVTCKGEIVDPNEKLVADFKALKKDPTRTQTDKVVSMSCAPGISRSGNRTMRVEWVTPYRQFATWFLPDAPHVRGQVAWSSFDRVTDGGKVAPSTVTYAKNAETGFFDIKAYNRPADEAPDAKPEPEWDPFDEVDQHAAE</sequence>
<organism evidence="4">
    <name type="scientific">uncultured Caudovirales phage</name>
    <dbReference type="NCBI Taxonomy" id="2100421"/>
    <lineage>
        <taxon>Viruses</taxon>
        <taxon>Duplodnaviria</taxon>
        <taxon>Heunggongvirae</taxon>
        <taxon>Uroviricota</taxon>
        <taxon>Caudoviricetes</taxon>
        <taxon>Peduoviridae</taxon>
        <taxon>Maltschvirus</taxon>
        <taxon>Maltschvirus maltsch</taxon>
    </lineage>
</organism>
<feature type="region of interest" description="Disordered" evidence="1">
    <location>
        <begin position="589"/>
        <end position="617"/>
    </location>
</feature>
<dbReference type="GO" id="GO:0005524">
    <property type="term" value="F:ATP binding"/>
    <property type="evidence" value="ECO:0007669"/>
    <property type="project" value="InterPro"/>
</dbReference>
<accession>A0A6J5P2B7</accession>
<dbReference type="InterPro" id="IPR027417">
    <property type="entry name" value="P-loop_NTPase"/>
</dbReference>
<dbReference type="GO" id="GO:0003677">
    <property type="term" value="F:DNA binding"/>
    <property type="evidence" value="ECO:0007669"/>
    <property type="project" value="InterPro"/>
</dbReference>
<name>A0A6J5P2B7_9CAUD</name>
<dbReference type="SMART" id="SM00487">
    <property type="entry name" value="DEXDc"/>
    <property type="match status" value="1"/>
</dbReference>
<feature type="compositionally biased region" description="Basic and acidic residues" evidence="1">
    <location>
        <begin position="592"/>
        <end position="603"/>
    </location>
</feature>
<dbReference type="InterPro" id="IPR050742">
    <property type="entry name" value="Helicase_Restrict-Modif_Enz"/>
</dbReference>
<dbReference type="EMBL" id="LR796781">
    <property type="protein sequence ID" value="CAB4166070.1"/>
    <property type="molecule type" value="Genomic_DNA"/>
</dbReference>
<dbReference type="Gene3D" id="3.40.50.300">
    <property type="entry name" value="P-loop containing nucleotide triphosphate hydrolases"/>
    <property type="match status" value="2"/>
</dbReference>
<dbReference type="GO" id="GO:0016787">
    <property type="term" value="F:hydrolase activity"/>
    <property type="evidence" value="ECO:0007669"/>
    <property type="project" value="InterPro"/>
</dbReference>
<evidence type="ECO:0000256" key="1">
    <source>
        <dbReference type="SAM" id="MobiDB-lite"/>
    </source>
</evidence>
<dbReference type="PANTHER" id="PTHR47396">
    <property type="entry name" value="TYPE I RESTRICTION ENZYME ECOKI R PROTEIN"/>
    <property type="match status" value="1"/>
</dbReference>
<dbReference type="PANTHER" id="PTHR47396:SF1">
    <property type="entry name" value="ATP-DEPENDENT HELICASE IRC3-RELATED"/>
    <property type="match status" value="1"/>
</dbReference>
<dbReference type="Pfam" id="PF04851">
    <property type="entry name" value="ResIII"/>
    <property type="match status" value="1"/>
</dbReference>
<dbReference type="Pfam" id="PF00271">
    <property type="entry name" value="Helicase_C"/>
    <property type="match status" value="1"/>
</dbReference>
<dbReference type="PROSITE" id="PS51194">
    <property type="entry name" value="HELICASE_CTER"/>
    <property type="match status" value="1"/>
</dbReference>
<dbReference type="InterPro" id="IPR014001">
    <property type="entry name" value="Helicase_ATP-bd"/>
</dbReference>
<dbReference type="InterPro" id="IPR001650">
    <property type="entry name" value="Helicase_C-like"/>
</dbReference>
<evidence type="ECO:0000259" key="3">
    <source>
        <dbReference type="PROSITE" id="PS51194"/>
    </source>
</evidence>
<keyword evidence="4" id="KW-0347">Helicase</keyword>
<gene>
    <name evidence="4" type="ORF">UFOVP845_9</name>
</gene>
<dbReference type="InterPro" id="IPR006935">
    <property type="entry name" value="Helicase/UvrB_N"/>
</dbReference>
<evidence type="ECO:0000313" key="4">
    <source>
        <dbReference type="EMBL" id="CAB4166070.1"/>
    </source>
</evidence>
<keyword evidence="4" id="KW-0547">Nucleotide-binding</keyword>
<dbReference type="SUPFAM" id="SSF52540">
    <property type="entry name" value="P-loop containing nucleoside triphosphate hydrolases"/>
    <property type="match status" value="1"/>
</dbReference>
<keyword evidence="4" id="KW-0067">ATP-binding</keyword>
<feature type="domain" description="Helicase C-terminal" evidence="3">
    <location>
        <begin position="242"/>
        <end position="382"/>
    </location>
</feature>
<dbReference type="GO" id="GO:0004386">
    <property type="term" value="F:helicase activity"/>
    <property type="evidence" value="ECO:0007669"/>
    <property type="project" value="UniProtKB-KW"/>
</dbReference>
<keyword evidence="4" id="KW-0378">Hydrolase</keyword>
<reference evidence="4" key="1">
    <citation type="submission" date="2020-04" db="EMBL/GenBank/DDBJ databases">
        <authorList>
            <person name="Chiriac C."/>
            <person name="Salcher M."/>
            <person name="Ghai R."/>
            <person name="Kavagutti S V."/>
        </authorList>
    </citation>
    <scope>NUCLEOTIDE SEQUENCE</scope>
</reference>
<dbReference type="SMART" id="SM00490">
    <property type="entry name" value="HELICc"/>
    <property type="match status" value="1"/>
</dbReference>
<feature type="domain" description="Helicase ATP-binding" evidence="2">
    <location>
        <begin position="16"/>
        <end position="151"/>
    </location>
</feature>
<dbReference type="PROSITE" id="PS51192">
    <property type="entry name" value="HELICASE_ATP_BIND_1"/>
    <property type="match status" value="1"/>
</dbReference>
<evidence type="ECO:0000259" key="2">
    <source>
        <dbReference type="PROSITE" id="PS51192"/>
    </source>
</evidence>
<proteinExistence type="predicted"/>
<protein>
    <submittedName>
        <fullName evidence="4">SSL2 DNA or RNA helicases of superfamily II</fullName>
    </submittedName>
</protein>